<dbReference type="PIRSF" id="PIRSF000538">
    <property type="entry name" value="GlpK"/>
    <property type="match status" value="1"/>
</dbReference>
<protein>
    <submittedName>
        <fullName evidence="7">Gluconokinase</fullName>
    </submittedName>
</protein>
<proteinExistence type="inferred from homology"/>
<dbReference type="InterPro" id="IPR050406">
    <property type="entry name" value="FGGY_Carb_Kinase"/>
</dbReference>
<feature type="domain" description="Carbohydrate kinase FGGY C-terminal" evidence="6">
    <location>
        <begin position="257"/>
        <end position="451"/>
    </location>
</feature>
<dbReference type="OrthoDB" id="9805576at2"/>
<evidence type="ECO:0000259" key="5">
    <source>
        <dbReference type="Pfam" id="PF00370"/>
    </source>
</evidence>
<keyword evidence="2 4" id="KW-0808">Transferase</keyword>
<dbReference type="PANTHER" id="PTHR43095">
    <property type="entry name" value="SUGAR KINASE"/>
    <property type="match status" value="1"/>
</dbReference>
<dbReference type="Pfam" id="PF00370">
    <property type="entry name" value="FGGY_N"/>
    <property type="match status" value="1"/>
</dbReference>
<dbReference type="Pfam" id="PF02782">
    <property type="entry name" value="FGGY_C"/>
    <property type="match status" value="1"/>
</dbReference>
<evidence type="ECO:0000256" key="2">
    <source>
        <dbReference type="ARBA" id="ARBA00022679"/>
    </source>
</evidence>
<dbReference type="Proteomes" id="UP000238205">
    <property type="component" value="Unassembled WGS sequence"/>
</dbReference>
<keyword evidence="8" id="KW-1185">Reference proteome</keyword>
<dbReference type="InterPro" id="IPR018484">
    <property type="entry name" value="FGGY_N"/>
</dbReference>
<dbReference type="EMBL" id="PVTO01000006">
    <property type="protein sequence ID" value="PRY83170.1"/>
    <property type="molecule type" value="Genomic_DNA"/>
</dbReference>
<dbReference type="GO" id="GO:0046316">
    <property type="term" value="F:gluconokinase activity"/>
    <property type="evidence" value="ECO:0007669"/>
    <property type="project" value="InterPro"/>
</dbReference>
<sequence>MSKYSIGVDIGTTSTKAVLFTESGESVHQATIEYPLLTPVPKVAVQDPDEIVEAVVTAIKRVAEEQILEQNELSVISFSSAMHSIIVVDKEGQPLTPSITWADQRSEPYAKALKSTNGQSIYEKTGTPIHPMSPLSKLIWLREEESAVFEQAYKFVGIKEYVFYRLFDRYVIDYSVASATGLFNMFTLDWDSEALETAGISSGKLSEIVPTTEIFKGVNKQLAERMGIDPKIPVVIGANDGCLANLGVNAIDKGTVAVTIGTSGAIRTVVDEPVTDPDGRIFCYALTDQHWVIGGPVNNGGMILRWLRDELCVKEIDESKETGIEAYDLITEKAATIRPGSNGLLFHPYLSGERAPSWNANARGSFYGLALHHKREHMMRAVLEGINLNLYMVMKALEDIIGRPAKIHATGGFAQSEVWRQMLADIFNQEVHIPQTVESACLGASVLGRFAVGELKSLSAIEDLVKTETINKPEVEAVSIYEELIPIYSRLSRIFEQEYDAISDFQTKYK</sequence>
<name>A0A2T0W8Y5_9LACT</name>
<dbReference type="InterPro" id="IPR000577">
    <property type="entry name" value="Carb_kinase_FGGY"/>
</dbReference>
<gene>
    <name evidence="7" type="ORF">CLV38_10675</name>
</gene>
<dbReference type="CDD" id="cd07770">
    <property type="entry name" value="ASKHA_NBD_FGGY_GntK"/>
    <property type="match status" value="1"/>
</dbReference>
<evidence type="ECO:0000259" key="6">
    <source>
        <dbReference type="Pfam" id="PF02782"/>
    </source>
</evidence>
<evidence type="ECO:0000256" key="4">
    <source>
        <dbReference type="RuleBase" id="RU003733"/>
    </source>
</evidence>
<dbReference type="InterPro" id="IPR006002">
    <property type="entry name" value="Gluconate_kinase"/>
</dbReference>
<dbReference type="PROSITE" id="PS00445">
    <property type="entry name" value="FGGY_KINASES_2"/>
    <property type="match status" value="1"/>
</dbReference>
<dbReference type="InterPro" id="IPR018485">
    <property type="entry name" value="FGGY_C"/>
</dbReference>
<dbReference type="Gene3D" id="3.30.420.40">
    <property type="match status" value="2"/>
</dbReference>
<dbReference type="SUPFAM" id="SSF53067">
    <property type="entry name" value="Actin-like ATPase domain"/>
    <property type="match status" value="2"/>
</dbReference>
<accession>A0A2T0W8Y5</accession>
<dbReference type="InterPro" id="IPR018483">
    <property type="entry name" value="Carb_kinase_FGGY_CS"/>
</dbReference>
<dbReference type="PROSITE" id="PS00933">
    <property type="entry name" value="FGGY_KINASES_1"/>
    <property type="match status" value="1"/>
</dbReference>
<dbReference type="GO" id="GO:0019521">
    <property type="term" value="P:D-gluconate metabolic process"/>
    <property type="evidence" value="ECO:0007669"/>
    <property type="project" value="InterPro"/>
</dbReference>
<evidence type="ECO:0000256" key="3">
    <source>
        <dbReference type="ARBA" id="ARBA00022777"/>
    </source>
</evidence>
<comment type="caution">
    <text evidence="7">The sequence shown here is derived from an EMBL/GenBank/DDBJ whole genome shotgun (WGS) entry which is preliminary data.</text>
</comment>
<evidence type="ECO:0000313" key="8">
    <source>
        <dbReference type="Proteomes" id="UP000238205"/>
    </source>
</evidence>
<evidence type="ECO:0000256" key="1">
    <source>
        <dbReference type="ARBA" id="ARBA00009156"/>
    </source>
</evidence>
<dbReference type="NCBIfam" id="TIGR01314">
    <property type="entry name" value="gntK_FGGY"/>
    <property type="match status" value="1"/>
</dbReference>
<dbReference type="PANTHER" id="PTHR43095:SF2">
    <property type="entry name" value="GLUCONOKINASE"/>
    <property type="match status" value="1"/>
</dbReference>
<reference evidence="7 8" key="1">
    <citation type="submission" date="2018-03" db="EMBL/GenBank/DDBJ databases">
        <title>Genomic Encyclopedia of Archaeal and Bacterial Type Strains, Phase II (KMG-II): from individual species to whole genera.</title>
        <authorList>
            <person name="Goeker M."/>
        </authorList>
    </citation>
    <scope>NUCLEOTIDE SEQUENCE [LARGE SCALE GENOMIC DNA]</scope>
    <source>
        <strain evidence="7 8">DSM 13175</strain>
    </source>
</reference>
<comment type="similarity">
    <text evidence="1 4">Belongs to the FGGY kinase family.</text>
</comment>
<dbReference type="RefSeq" id="WP_106192100.1">
    <property type="nucleotide sequence ID" value="NZ_PVTO01000006.1"/>
</dbReference>
<keyword evidence="3 4" id="KW-0418">Kinase</keyword>
<dbReference type="InterPro" id="IPR043129">
    <property type="entry name" value="ATPase_NBD"/>
</dbReference>
<evidence type="ECO:0000313" key="7">
    <source>
        <dbReference type="EMBL" id="PRY83170.1"/>
    </source>
</evidence>
<organism evidence="7 8">
    <name type="scientific">Alkalibacterium olivapovliticus</name>
    <dbReference type="NCBI Taxonomy" id="99907"/>
    <lineage>
        <taxon>Bacteria</taxon>
        <taxon>Bacillati</taxon>
        <taxon>Bacillota</taxon>
        <taxon>Bacilli</taxon>
        <taxon>Lactobacillales</taxon>
        <taxon>Carnobacteriaceae</taxon>
        <taxon>Alkalibacterium</taxon>
    </lineage>
</organism>
<dbReference type="AlphaFoldDB" id="A0A2T0W8Y5"/>
<feature type="domain" description="Carbohydrate kinase FGGY N-terminal" evidence="5">
    <location>
        <begin position="4"/>
        <end position="247"/>
    </location>
</feature>